<protein>
    <recommendedName>
        <fullName evidence="3">histidine kinase</fullName>
        <ecNumber evidence="3">2.7.13.3</ecNumber>
    </recommendedName>
</protein>
<keyword evidence="4" id="KW-0597">Phosphoprotein</keyword>
<evidence type="ECO:0000256" key="3">
    <source>
        <dbReference type="ARBA" id="ARBA00012438"/>
    </source>
</evidence>
<evidence type="ECO:0000313" key="11">
    <source>
        <dbReference type="Proteomes" id="UP000637513"/>
    </source>
</evidence>
<evidence type="ECO:0000256" key="5">
    <source>
        <dbReference type="ARBA" id="ARBA00022679"/>
    </source>
</evidence>
<keyword evidence="8" id="KW-1133">Transmembrane helix</keyword>
<reference evidence="10 11" key="1">
    <citation type="submission" date="2020-08" db="EMBL/GenBank/DDBJ databases">
        <title>Genome public.</title>
        <authorList>
            <person name="Liu C."/>
            <person name="Sun Q."/>
        </authorList>
    </citation>
    <scope>NUCLEOTIDE SEQUENCE [LARGE SCALE GENOMIC DNA]</scope>
    <source>
        <strain evidence="10 11">BX3</strain>
    </source>
</reference>
<dbReference type="PRINTS" id="PR00344">
    <property type="entry name" value="BCTRLSENSOR"/>
</dbReference>
<sequence>MKKKIKRYMIAISVISILLMMILSNLVNYRILSTEAYDDLRACAYAFKGTNAFLDPQNVQYQVEKKSYRVTLIAPDGSVCFDSAFDAGKMGNHKKRIEVHEALQGKEGYSKRQSDTMQKDTVYFAILLDNGYVLRVAKDVKSIMSVFLSSFPFMFVVLVCVIAVCIFLSNLLTKAIIQPVELMAKNIDQIDEADVYKELKPFIAMIRRQHEDIRRNADMRQEFTANVSHELKTPLTAVSGYAEIMENGMASEKDVIHFSGEIHRNANRLLQLINDTIRLSELDAVHMEIVTEKLDVYELAQNCVDTLQVKADKMEVTIRIAGEPCILETSREMINELLYNLCDNAIRYNKKGGRVLVLVGENEYKEKYIEVKDNGIGIPMEYQERVFERFYRVDKSRSKETGGTGLGLAIVKHIIVQLHARLEMDSEEGKGTMMRIVFAKKEN</sequence>
<dbReference type="EMBL" id="JACRSW010000027">
    <property type="protein sequence ID" value="MBC8557383.1"/>
    <property type="molecule type" value="Genomic_DNA"/>
</dbReference>
<dbReference type="PANTHER" id="PTHR45453">
    <property type="entry name" value="PHOSPHATE REGULON SENSOR PROTEIN PHOR"/>
    <property type="match status" value="1"/>
</dbReference>
<comment type="caution">
    <text evidence="10">The sequence shown here is derived from an EMBL/GenBank/DDBJ whole genome shotgun (WGS) entry which is preliminary data.</text>
</comment>
<dbReference type="Pfam" id="PF00512">
    <property type="entry name" value="HisKA"/>
    <property type="match status" value="1"/>
</dbReference>
<dbReference type="Proteomes" id="UP000637513">
    <property type="component" value="Unassembled WGS sequence"/>
</dbReference>
<dbReference type="SMART" id="SM00387">
    <property type="entry name" value="HATPase_c"/>
    <property type="match status" value="1"/>
</dbReference>
<feature type="transmembrane region" description="Helical" evidence="8">
    <location>
        <begin position="7"/>
        <end position="27"/>
    </location>
</feature>
<accession>A0ABR7MUH1</accession>
<dbReference type="InterPro" id="IPR036890">
    <property type="entry name" value="HATPase_C_sf"/>
</dbReference>
<evidence type="ECO:0000259" key="9">
    <source>
        <dbReference type="PROSITE" id="PS50109"/>
    </source>
</evidence>
<keyword evidence="5" id="KW-0808">Transferase</keyword>
<gene>
    <name evidence="10" type="ORF">H8700_06655</name>
</gene>
<evidence type="ECO:0000256" key="7">
    <source>
        <dbReference type="ARBA" id="ARBA00023012"/>
    </source>
</evidence>
<keyword evidence="6 10" id="KW-0418">Kinase</keyword>
<dbReference type="CDD" id="cd00075">
    <property type="entry name" value="HATPase"/>
    <property type="match status" value="1"/>
</dbReference>
<keyword evidence="8" id="KW-0472">Membrane</keyword>
<keyword evidence="11" id="KW-1185">Reference proteome</keyword>
<dbReference type="CDD" id="cd00082">
    <property type="entry name" value="HisKA"/>
    <property type="match status" value="1"/>
</dbReference>
<proteinExistence type="predicted"/>
<dbReference type="InterPro" id="IPR003661">
    <property type="entry name" value="HisK_dim/P_dom"/>
</dbReference>
<evidence type="ECO:0000313" key="10">
    <source>
        <dbReference type="EMBL" id="MBC8557383.1"/>
    </source>
</evidence>
<name>A0ABR7MUH1_9FIRM</name>
<evidence type="ECO:0000256" key="2">
    <source>
        <dbReference type="ARBA" id="ARBA00004370"/>
    </source>
</evidence>
<comment type="subcellular location">
    <subcellularLocation>
        <location evidence="2">Membrane</location>
    </subcellularLocation>
</comment>
<dbReference type="RefSeq" id="WP_249304499.1">
    <property type="nucleotide sequence ID" value="NZ_JACRSW010000027.1"/>
</dbReference>
<evidence type="ECO:0000256" key="8">
    <source>
        <dbReference type="SAM" id="Phobius"/>
    </source>
</evidence>
<dbReference type="InterPro" id="IPR036097">
    <property type="entry name" value="HisK_dim/P_sf"/>
</dbReference>
<dbReference type="Gene3D" id="3.30.565.10">
    <property type="entry name" value="Histidine kinase-like ATPase, C-terminal domain"/>
    <property type="match status" value="1"/>
</dbReference>
<dbReference type="Gene3D" id="1.10.287.130">
    <property type="match status" value="1"/>
</dbReference>
<feature type="transmembrane region" description="Helical" evidence="8">
    <location>
        <begin position="151"/>
        <end position="173"/>
    </location>
</feature>
<dbReference type="Pfam" id="PF02518">
    <property type="entry name" value="HATPase_c"/>
    <property type="match status" value="1"/>
</dbReference>
<dbReference type="SUPFAM" id="SSF55874">
    <property type="entry name" value="ATPase domain of HSP90 chaperone/DNA topoisomerase II/histidine kinase"/>
    <property type="match status" value="1"/>
</dbReference>
<keyword evidence="7" id="KW-0902">Two-component regulatory system</keyword>
<dbReference type="EC" id="2.7.13.3" evidence="3"/>
<evidence type="ECO:0000256" key="1">
    <source>
        <dbReference type="ARBA" id="ARBA00000085"/>
    </source>
</evidence>
<organism evidence="10 11">
    <name type="scientific">Jutongia hominis</name>
    <dbReference type="NCBI Taxonomy" id="2763664"/>
    <lineage>
        <taxon>Bacteria</taxon>
        <taxon>Bacillati</taxon>
        <taxon>Bacillota</taxon>
        <taxon>Clostridia</taxon>
        <taxon>Lachnospirales</taxon>
        <taxon>Lachnospiraceae</taxon>
        <taxon>Jutongia</taxon>
    </lineage>
</organism>
<evidence type="ECO:0000256" key="6">
    <source>
        <dbReference type="ARBA" id="ARBA00022777"/>
    </source>
</evidence>
<dbReference type="InterPro" id="IPR003594">
    <property type="entry name" value="HATPase_dom"/>
</dbReference>
<dbReference type="PROSITE" id="PS50109">
    <property type="entry name" value="HIS_KIN"/>
    <property type="match status" value="1"/>
</dbReference>
<comment type="catalytic activity">
    <reaction evidence="1">
        <text>ATP + protein L-histidine = ADP + protein N-phospho-L-histidine.</text>
        <dbReference type="EC" id="2.7.13.3"/>
    </reaction>
</comment>
<dbReference type="InterPro" id="IPR005467">
    <property type="entry name" value="His_kinase_dom"/>
</dbReference>
<dbReference type="InterPro" id="IPR050351">
    <property type="entry name" value="BphY/WalK/GraS-like"/>
</dbReference>
<keyword evidence="8" id="KW-0812">Transmembrane</keyword>
<dbReference type="InterPro" id="IPR004358">
    <property type="entry name" value="Sig_transdc_His_kin-like_C"/>
</dbReference>
<evidence type="ECO:0000256" key="4">
    <source>
        <dbReference type="ARBA" id="ARBA00022553"/>
    </source>
</evidence>
<feature type="domain" description="Histidine kinase" evidence="9">
    <location>
        <begin position="226"/>
        <end position="442"/>
    </location>
</feature>
<dbReference type="SMART" id="SM00388">
    <property type="entry name" value="HisKA"/>
    <property type="match status" value="1"/>
</dbReference>
<dbReference type="GO" id="GO:0016301">
    <property type="term" value="F:kinase activity"/>
    <property type="evidence" value="ECO:0007669"/>
    <property type="project" value="UniProtKB-KW"/>
</dbReference>
<dbReference type="SUPFAM" id="SSF47384">
    <property type="entry name" value="Homodimeric domain of signal transducing histidine kinase"/>
    <property type="match status" value="1"/>
</dbReference>
<dbReference type="PANTHER" id="PTHR45453:SF1">
    <property type="entry name" value="PHOSPHATE REGULON SENSOR PROTEIN PHOR"/>
    <property type="match status" value="1"/>
</dbReference>